<protein>
    <submittedName>
        <fullName evidence="3">Bifunctional diguanylate cyclase/phosphodiesterase</fullName>
    </submittedName>
</protein>
<proteinExistence type="predicted"/>
<dbReference type="EMBL" id="JAEQNC010000013">
    <property type="protein sequence ID" value="MBL0374492.1"/>
    <property type="molecule type" value="Genomic_DNA"/>
</dbReference>
<dbReference type="PROSITE" id="PS50887">
    <property type="entry name" value="GGDEF"/>
    <property type="match status" value="1"/>
</dbReference>
<dbReference type="InterPro" id="IPR052155">
    <property type="entry name" value="Biofilm_reg_signaling"/>
</dbReference>
<feature type="domain" description="EAL" evidence="1">
    <location>
        <begin position="216"/>
        <end position="466"/>
    </location>
</feature>
<dbReference type="Gene3D" id="3.30.70.270">
    <property type="match status" value="1"/>
</dbReference>
<dbReference type="InterPro" id="IPR043128">
    <property type="entry name" value="Rev_trsase/Diguanyl_cyclase"/>
</dbReference>
<accession>A0A936YT96</accession>
<name>A0A936YT96_9HYPH</name>
<evidence type="ECO:0000259" key="1">
    <source>
        <dbReference type="PROSITE" id="PS50883"/>
    </source>
</evidence>
<dbReference type="Pfam" id="PF00990">
    <property type="entry name" value="GGDEF"/>
    <property type="match status" value="1"/>
</dbReference>
<dbReference type="SUPFAM" id="SSF141868">
    <property type="entry name" value="EAL domain-like"/>
    <property type="match status" value="1"/>
</dbReference>
<dbReference type="InterPro" id="IPR029787">
    <property type="entry name" value="Nucleotide_cyclase"/>
</dbReference>
<dbReference type="Gene3D" id="3.20.20.450">
    <property type="entry name" value="EAL domain"/>
    <property type="match status" value="1"/>
</dbReference>
<dbReference type="AlphaFoldDB" id="A0A936YT96"/>
<comment type="caution">
    <text evidence="3">The sequence shown here is derived from an EMBL/GenBank/DDBJ whole genome shotgun (WGS) entry which is preliminary data.</text>
</comment>
<dbReference type="SMART" id="SM00052">
    <property type="entry name" value="EAL"/>
    <property type="match status" value="1"/>
</dbReference>
<dbReference type="InterPro" id="IPR001633">
    <property type="entry name" value="EAL_dom"/>
</dbReference>
<sequence length="478" mass="52431">MHALMAVVPLLSGLVFLRFGHTLADLRTRLRARERAERYLLSLSMHDRLTGLPNRLALEKEIAHFLQARAGGHFRPALMLLDLDRFKHVNDTLGHDAGDELLRQFTDRLRQALGPLVRLFRLGGDEFVATLAGAPDESDVEMLCGVIEAKASEPFALKAGQAVTGISIGITYLDGNDASMADILKRADLALYMAKDVPGSSHVYHTESMGAFMQEQMQLEQEIAIGLANEQFFLEYQPIVRTTDCTVESLEALIRWRHPTRGVMAPEAFLPLAERAGHMTALGRWVMTKAIADASAWPSHIGIAVNVCAEEFRAPGFVAHIRDRLLMEGLDPSRLTIEITEAIFADDLVAVRSGLEDLRAIGVRVMLDDFGIGLSSINHLRQFPIDGLKVDRSYTEAMLDGGRETDLIDIIVKLGRAFNMPATVEGVENERQMHMALSLGAAAVQGYLISRPVPAGVVQQLLMAANGAGEKPEIRASA</sequence>
<evidence type="ECO:0000259" key="2">
    <source>
        <dbReference type="PROSITE" id="PS50887"/>
    </source>
</evidence>
<feature type="domain" description="GGDEF" evidence="2">
    <location>
        <begin position="74"/>
        <end position="208"/>
    </location>
</feature>
<dbReference type="RefSeq" id="WP_201663019.1">
    <property type="nucleotide sequence ID" value="NZ_JAEQNC010000013.1"/>
</dbReference>
<dbReference type="SMART" id="SM00267">
    <property type="entry name" value="GGDEF"/>
    <property type="match status" value="1"/>
</dbReference>
<dbReference type="CDD" id="cd01949">
    <property type="entry name" value="GGDEF"/>
    <property type="match status" value="1"/>
</dbReference>
<dbReference type="InterPro" id="IPR000160">
    <property type="entry name" value="GGDEF_dom"/>
</dbReference>
<dbReference type="Pfam" id="PF00563">
    <property type="entry name" value="EAL"/>
    <property type="match status" value="1"/>
</dbReference>
<keyword evidence="4" id="KW-1185">Reference proteome</keyword>
<dbReference type="PANTHER" id="PTHR44757">
    <property type="entry name" value="DIGUANYLATE CYCLASE DGCP"/>
    <property type="match status" value="1"/>
</dbReference>
<evidence type="ECO:0000313" key="4">
    <source>
        <dbReference type="Proteomes" id="UP000633219"/>
    </source>
</evidence>
<dbReference type="PROSITE" id="PS50883">
    <property type="entry name" value="EAL"/>
    <property type="match status" value="1"/>
</dbReference>
<dbReference type="NCBIfam" id="TIGR00254">
    <property type="entry name" value="GGDEF"/>
    <property type="match status" value="1"/>
</dbReference>
<dbReference type="CDD" id="cd01948">
    <property type="entry name" value="EAL"/>
    <property type="match status" value="1"/>
</dbReference>
<dbReference type="PANTHER" id="PTHR44757:SF2">
    <property type="entry name" value="BIOFILM ARCHITECTURE MAINTENANCE PROTEIN MBAA"/>
    <property type="match status" value="1"/>
</dbReference>
<reference evidence="3" key="1">
    <citation type="submission" date="2021-01" db="EMBL/GenBank/DDBJ databases">
        <title>Rhizobium sp. strain KVB221 16S ribosomal RNA gene Genome sequencing and assembly.</title>
        <authorList>
            <person name="Kang M."/>
        </authorList>
    </citation>
    <scope>NUCLEOTIDE SEQUENCE</scope>
    <source>
        <strain evidence="3">KVB221</strain>
    </source>
</reference>
<dbReference type="SUPFAM" id="SSF55073">
    <property type="entry name" value="Nucleotide cyclase"/>
    <property type="match status" value="1"/>
</dbReference>
<gene>
    <name evidence="3" type="ORF">JJB09_20985</name>
</gene>
<evidence type="ECO:0000313" key="3">
    <source>
        <dbReference type="EMBL" id="MBL0374492.1"/>
    </source>
</evidence>
<organism evidence="3 4">
    <name type="scientific">Rhizobium setariae</name>
    <dbReference type="NCBI Taxonomy" id="2801340"/>
    <lineage>
        <taxon>Bacteria</taxon>
        <taxon>Pseudomonadati</taxon>
        <taxon>Pseudomonadota</taxon>
        <taxon>Alphaproteobacteria</taxon>
        <taxon>Hyphomicrobiales</taxon>
        <taxon>Rhizobiaceae</taxon>
        <taxon>Rhizobium/Agrobacterium group</taxon>
        <taxon>Rhizobium</taxon>
    </lineage>
</organism>
<dbReference type="Proteomes" id="UP000633219">
    <property type="component" value="Unassembled WGS sequence"/>
</dbReference>
<dbReference type="InterPro" id="IPR035919">
    <property type="entry name" value="EAL_sf"/>
</dbReference>